<sequence length="125" mass="13889">MNRLDRRATRRVFGDWKIWCGTLMYIGVVCSSYAGSFFIPTIIREMGYTAERAQVLTIPVYVVATLVSVSVAWVADRIQHRYGFCIAGVVVAAVGYAVLLNYRSVTVGVKYFALFLVVSGGYVCQ</sequence>
<dbReference type="EMBL" id="JAWDJW010006206">
    <property type="protein sequence ID" value="KAK3065792.1"/>
    <property type="molecule type" value="Genomic_DNA"/>
</dbReference>
<evidence type="ECO:0000313" key="2">
    <source>
        <dbReference type="Proteomes" id="UP001186974"/>
    </source>
</evidence>
<dbReference type="Proteomes" id="UP001186974">
    <property type="component" value="Unassembled WGS sequence"/>
</dbReference>
<reference evidence="1" key="1">
    <citation type="submission" date="2024-09" db="EMBL/GenBank/DDBJ databases">
        <title>Black Yeasts Isolated from many extreme environments.</title>
        <authorList>
            <person name="Coleine C."/>
            <person name="Stajich J.E."/>
            <person name="Selbmann L."/>
        </authorList>
    </citation>
    <scope>NUCLEOTIDE SEQUENCE</scope>
    <source>
        <strain evidence="1">CCFEE 5737</strain>
    </source>
</reference>
<protein>
    <submittedName>
        <fullName evidence="1">Uncharacterized protein</fullName>
    </submittedName>
</protein>
<evidence type="ECO:0000313" key="1">
    <source>
        <dbReference type="EMBL" id="KAK3065792.1"/>
    </source>
</evidence>
<accession>A0ACC3DE96</accession>
<proteinExistence type="predicted"/>
<comment type="caution">
    <text evidence="1">The sequence shown here is derived from an EMBL/GenBank/DDBJ whole genome shotgun (WGS) entry which is preliminary data.</text>
</comment>
<gene>
    <name evidence="1" type="ORF">LTS18_002390</name>
</gene>
<name>A0ACC3DE96_9PEZI</name>
<keyword evidence="2" id="KW-1185">Reference proteome</keyword>
<organism evidence="1 2">
    <name type="scientific">Coniosporium uncinatum</name>
    <dbReference type="NCBI Taxonomy" id="93489"/>
    <lineage>
        <taxon>Eukaryota</taxon>
        <taxon>Fungi</taxon>
        <taxon>Dikarya</taxon>
        <taxon>Ascomycota</taxon>
        <taxon>Pezizomycotina</taxon>
        <taxon>Dothideomycetes</taxon>
        <taxon>Dothideomycetes incertae sedis</taxon>
        <taxon>Coniosporium</taxon>
    </lineage>
</organism>
<feature type="non-terminal residue" evidence="1">
    <location>
        <position position="125"/>
    </location>
</feature>